<keyword evidence="1" id="KW-0042">Antenna complex</keyword>
<dbReference type="InterPro" id="IPR011989">
    <property type="entry name" value="ARM-like"/>
</dbReference>
<evidence type="ECO:0000256" key="1">
    <source>
        <dbReference type="ARBA" id="ARBA00022549"/>
    </source>
</evidence>
<dbReference type="InterPro" id="IPR004155">
    <property type="entry name" value="PBS_lyase_HEAT"/>
</dbReference>
<dbReference type="EMBL" id="JADEXQ010000001">
    <property type="protein sequence ID" value="MBE9028225.1"/>
    <property type="molecule type" value="Genomic_DNA"/>
</dbReference>
<dbReference type="GO" id="GO:0030089">
    <property type="term" value="C:phycobilisome"/>
    <property type="evidence" value="ECO:0007669"/>
    <property type="project" value="UniProtKB-KW"/>
</dbReference>
<organism evidence="3 4">
    <name type="scientific">Romeriopsis navalis LEGE 11480</name>
    <dbReference type="NCBI Taxonomy" id="2777977"/>
    <lineage>
        <taxon>Bacteria</taxon>
        <taxon>Bacillati</taxon>
        <taxon>Cyanobacteriota</taxon>
        <taxon>Cyanophyceae</taxon>
        <taxon>Leptolyngbyales</taxon>
        <taxon>Leptolyngbyaceae</taxon>
        <taxon>Romeriopsis</taxon>
        <taxon>Romeriopsis navalis</taxon>
    </lineage>
</organism>
<dbReference type="RefSeq" id="WP_264323042.1">
    <property type="nucleotide sequence ID" value="NZ_JADEXQ010000001.1"/>
</dbReference>
<dbReference type="AlphaFoldDB" id="A0A928VKJ0"/>
<dbReference type="SUPFAM" id="SSF48371">
    <property type="entry name" value="ARM repeat"/>
    <property type="match status" value="1"/>
</dbReference>
<sequence>MTSPDRLQQLETQLRDPALNKRIESLNQLAQVESALAIPILQRLTAEKDVGLRRIAVMGLGNHRTAQSFEVLQDLLDNEADSNIQAEAANSIFEFGNDAIPLLENLFTRSDSWLVKQTIVSLMIESGNPAALHRIITHALQDSIQTVKEAGILGFIRLWGTEFQADALAQITQLTQDPYWRNRWRATTALQTCTDPQAKALLLKMQEDEHFRVVAAALEVLNSGTVPPQDML</sequence>
<protein>
    <submittedName>
        <fullName evidence="3">HEAT repeat domain-containing protein</fullName>
    </submittedName>
</protein>
<dbReference type="Proteomes" id="UP000625316">
    <property type="component" value="Unassembled WGS sequence"/>
</dbReference>
<evidence type="ECO:0000313" key="3">
    <source>
        <dbReference type="EMBL" id="MBE9028225.1"/>
    </source>
</evidence>
<keyword evidence="4" id="KW-1185">Reference proteome</keyword>
<evidence type="ECO:0000313" key="4">
    <source>
        <dbReference type="Proteomes" id="UP000625316"/>
    </source>
</evidence>
<name>A0A928VKJ0_9CYAN</name>
<dbReference type="InterPro" id="IPR016024">
    <property type="entry name" value="ARM-type_fold"/>
</dbReference>
<gene>
    <name evidence="3" type="ORF">IQ266_00460</name>
</gene>
<keyword evidence="2" id="KW-0605">Phycobilisome</keyword>
<evidence type="ECO:0000256" key="2">
    <source>
        <dbReference type="ARBA" id="ARBA00022738"/>
    </source>
</evidence>
<proteinExistence type="predicted"/>
<dbReference type="SMART" id="SM00567">
    <property type="entry name" value="EZ_HEAT"/>
    <property type="match status" value="3"/>
</dbReference>
<accession>A0A928VKJ0</accession>
<comment type="caution">
    <text evidence="3">The sequence shown here is derived from an EMBL/GenBank/DDBJ whole genome shotgun (WGS) entry which is preliminary data.</text>
</comment>
<dbReference type="Gene3D" id="1.25.10.10">
    <property type="entry name" value="Leucine-rich Repeat Variant"/>
    <property type="match status" value="2"/>
</dbReference>
<reference evidence="3" key="1">
    <citation type="submission" date="2020-10" db="EMBL/GenBank/DDBJ databases">
        <authorList>
            <person name="Castelo-Branco R."/>
            <person name="Eusebio N."/>
            <person name="Adriana R."/>
            <person name="Vieira A."/>
            <person name="Brugerolle De Fraissinette N."/>
            <person name="Rezende De Castro R."/>
            <person name="Schneider M.P."/>
            <person name="Vasconcelos V."/>
            <person name="Leao P.N."/>
        </authorList>
    </citation>
    <scope>NUCLEOTIDE SEQUENCE</scope>
    <source>
        <strain evidence="3">LEGE 11480</strain>
    </source>
</reference>
<dbReference type="Pfam" id="PF13646">
    <property type="entry name" value="HEAT_2"/>
    <property type="match status" value="1"/>
</dbReference>